<gene>
    <name evidence="2" type="ORF">Cboi02_000189800</name>
</gene>
<proteinExistence type="predicted"/>
<sequence>MNNFNYLSETIQELFSNKFVQTSTIGITAGLFGVLLSKLTSRSENYYIFKDEMDFQEALENAITSIENGSDITTSINLEATTTTAIMEDTYPRMPKTSNMMGDIESEVKGISQIQFTCERLLFKEDEVFAEYKRMFSDQTKKSFDQLEKIVSSKILRFDELIKYLNELTMDFKLDFKEKFKLFENCKHEINNKILTHNENFSKLDVKIRDLTNKLIDSTDLFKTILNNINEKSEKVNKFVNKSMNEISEFKKIILKDLEINKIQLVKSNILLLDSKILLDTSINKFEYLINKDNLFLDNFAPTKFDLIDIRDSPKKGKVNGVIEDKDLIEYNKRLGGCLTKLKQSNICIDEIANIKDKNLIELDGDSVIEGGENVLQENLKYKNYIETTDLIFSSFNKRQEKLEIENSIFSKKIDDLKNKLESTNNKMNFNFEKITHDNNSWVKHWFSIIYGLFLTDINNMEEEINNLKKDPENDTISNMEKKFKDIFKYQEDSLFLEIFDNFIKDLKKKCLFLIRDSNLILFNYYLLRNDTDNKTRQEENKILSEILENIEQNYQLQINNFFKKLNKFDKMFEINEEQERVNGSRNVNGEKLKDWLEFKKIVLGEVEVLEAGKKADLKHSHLNFKEKLVYDLKMALKNFNLMFKENIDGFYIIMKAIRDEDIDTQEEITEQSILNKHNINDKKFTNLEGDEVTRTDGVVSSKENSDKYFINDTKRGHFFKIPEAKRKNKIIQSTISKVNNKYSGDNQDNHEDLEDGTVIFDNFIHSPPSKVNEDDDVLALSPSSVSSYASSPKEEWEITSDILSKESKK</sequence>
<feature type="coiled-coil region" evidence="1">
    <location>
        <begin position="400"/>
        <end position="471"/>
    </location>
</feature>
<evidence type="ECO:0000313" key="2">
    <source>
        <dbReference type="EMBL" id="GME68841.1"/>
    </source>
</evidence>
<name>A0A9W6SYN8_CANBO</name>
<evidence type="ECO:0000256" key="1">
    <source>
        <dbReference type="SAM" id="Coils"/>
    </source>
</evidence>
<keyword evidence="3" id="KW-1185">Reference proteome</keyword>
<keyword evidence="1" id="KW-0175">Coiled coil</keyword>
<dbReference type="Proteomes" id="UP001165120">
    <property type="component" value="Unassembled WGS sequence"/>
</dbReference>
<organism evidence="2 3">
    <name type="scientific">Candida boidinii</name>
    <name type="common">Yeast</name>
    <dbReference type="NCBI Taxonomy" id="5477"/>
    <lineage>
        <taxon>Eukaryota</taxon>
        <taxon>Fungi</taxon>
        <taxon>Dikarya</taxon>
        <taxon>Ascomycota</taxon>
        <taxon>Saccharomycotina</taxon>
        <taxon>Pichiomycetes</taxon>
        <taxon>Pichiales</taxon>
        <taxon>Pichiaceae</taxon>
        <taxon>Ogataea</taxon>
        <taxon>Ogataea/Candida clade</taxon>
    </lineage>
</organism>
<accession>A0A9W6SYN8</accession>
<comment type="caution">
    <text evidence="2">The sequence shown here is derived from an EMBL/GenBank/DDBJ whole genome shotgun (WGS) entry which is preliminary data.</text>
</comment>
<protein>
    <submittedName>
        <fullName evidence="2">Unnamed protein product</fullName>
    </submittedName>
</protein>
<dbReference type="AlphaFoldDB" id="A0A9W6SYN8"/>
<evidence type="ECO:0000313" key="3">
    <source>
        <dbReference type="Proteomes" id="UP001165120"/>
    </source>
</evidence>
<reference evidence="2" key="1">
    <citation type="submission" date="2023-04" db="EMBL/GenBank/DDBJ databases">
        <title>Candida boidinii NBRC 10035.</title>
        <authorList>
            <person name="Ichikawa N."/>
            <person name="Sato H."/>
            <person name="Tonouchi N."/>
        </authorList>
    </citation>
    <scope>NUCLEOTIDE SEQUENCE</scope>
    <source>
        <strain evidence="2">NBRC 10035</strain>
    </source>
</reference>
<dbReference type="EMBL" id="BSXN01000506">
    <property type="protein sequence ID" value="GME68841.1"/>
    <property type="molecule type" value="Genomic_DNA"/>
</dbReference>